<dbReference type="PANTHER" id="PTHR12126">
    <property type="entry name" value="NADH-UBIQUINONE OXIDOREDUCTASE 39 KDA SUBUNIT-RELATED"/>
    <property type="match status" value="1"/>
</dbReference>
<dbReference type="RefSeq" id="WP_175230599.1">
    <property type="nucleotide sequence ID" value="NZ_CADIKH010000039.1"/>
</dbReference>
<dbReference type="GO" id="GO:0044877">
    <property type="term" value="F:protein-containing complex binding"/>
    <property type="evidence" value="ECO:0007669"/>
    <property type="project" value="TreeGrafter"/>
</dbReference>
<keyword evidence="3" id="KW-1185">Reference proteome</keyword>
<gene>
    <name evidence="2" type="ORF">LMG29542_05974</name>
</gene>
<dbReference type="InterPro" id="IPR051207">
    <property type="entry name" value="ComplexI_NDUFA9_subunit"/>
</dbReference>
<dbReference type="Proteomes" id="UP000494363">
    <property type="component" value="Unassembled WGS sequence"/>
</dbReference>
<dbReference type="PANTHER" id="PTHR12126:SF11">
    <property type="entry name" value="NADH DEHYDROGENASE [UBIQUINONE] 1 ALPHA SUBCOMPLEX SUBUNIT 9, MITOCHONDRIAL"/>
    <property type="match status" value="1"/>
</dbReference>
<protein>
    <recommendedName>
        <fullName evidence="1">NAD(P)-binding domain-containing protein</fullName>
    </recommendedName>
</protein>
<evidence type="ECO:0000313" key="2">
    <source>
        <dbReference type="EMBL" id="CAB3768913.1"/>
    </source>
</evidence>
<dbReference type="InterPro" id="IPR036291">
    <property type="entry name" value="NAD(P)-bd_dom_sf"/>
</dbReference>
<name>A0A6J5ERU0_9BURK</name>
<evidence type="ECO:0000259" key="1">
    <source>
        <dbReference type="Pfam" id="PF13460"/>
    </source>
</evidence>
<proteinExistence type="predicted"/>
<dbReference type="EMBL" id="CADIKH010000039">
    <property type="protein sequence ID" value="CAB3768913.1"/>
    <property type="molecule type" value="Genomic_DNA"/>
</dbReference>
<dbReference type="AlphaFoldDB" id="A0A6J5ERU0"/>
<organism evidence="2 3">
    <name type="scientific">Paraburkholderia humisilvae</name>
    <dbReference type="NCBI Taxonomy" id="627669"/>
    <lineage>
        <taxon>Bacteria</taxon>
        <taxon>Pseudomonadati</taxon>
        <taxon>Pseudomonadota</taxon>
        <taxon>Betaproteobacteria</taxon>
        <taxon>Burkholderiales</taxon>
        <taxon>Burkholderiaceae</taxon>
        <taxon>Paraburkholderia</taxon>
    </lineage>
</organism>
<evidence type="ECO:0000313" key="3">
    <source>
        <dbReference type="Proteomes" id="UP000494363"/>
    </source>
</evidence>
<feature type="domain" description="NAD(P)-binding" evidence="1">
    <location>
        <begin position="7"/>
        <end position="173"/>
    </location>
</feature>
<dbReference type="SUPFAM" id="SSF51735">
    <property type="entry name" value="NAD(P)-binding Rossmann-fold domains"/>
    <property type="match status" value="1"/>
</dbReference>
<accession>A0A6J5ERU0</accession>
<reference evidence="2 3" key="1">
    <citation type="submission" date="2020-04" db="EMBL/GenBank/DDBJ databases">
        <authorList>
            <person name="De Canck E."/>
        </authorList>
    </citation>
    <scope>NUCLEOTIDE SEQUENCE [LARGE SCALE GENOMIC DNA]</scope>
    <source>
        <strain evidence="2 3">LMG 29542</strain>
    </source>
</reference>
<dbReference type="Pfam" id="PF13460">
    <property type="entry name" value="NAD_binding_10"/>
    <property type="match status" value="1"/>
</dbReference>
<sequence>MNIVVIGGTGLIGRKVVKNLRARGHSVIAASPASGVNTITGEGLRDALVGANVVIDLSNSPSFEDQAVLEFFETSGRNLFAAEIEAGVQHHVALSIVGTDRLAQSGYFRGKIAQEKRIRESGVPYTIIQSTQFFEFLSGISQSGSEGKNVRIPSAFFQPISSDDVAAAVADFVVESPRNGVVEIAGPDRVRLAELVRRYLIATDDARNVIEDPQARYFGAELDDDTLVPRANARLGATHFDTWFAQSQAESQEKPQAKPQVAR</sequence>
<dbReference type="Gene3D" id="3.40.50.720">
    <property type="entry name" value="NAD(P)-binding Rossmann-like Domain"/>
    <property type="match status" value="1"/>
</dbReference>
<dbReference type="InterPro" id="IPR016040">
    <property type="entry name" value="NAD(P)-bd_dom"/>
</dbReference>